<dbReference type="EMBL" id="DXEK01000150">
    <property type="protein sequence ID" value="HIX77690.1"/>
    <property type="molecule type" value="Genomic_DNA"/>
</dbReference>
<proteinExistence type="inferred from homology"/>
<feature type="domain" description="YbaK/aminoacyl-tRNA synthetase-associated" evidence="5">
    <location>
        <begin position="39"/>
        <end position="149"/>
    </location>
</feature>
<evidence type="ECO:0000256" key="4">
    <source>
        <dbReference type="PIRNR" id="PIRNR006181"/>
    </source>
</evidence>
<evidence type="ECO:0000259" key="5">
    <source>
        <dbReference type="Pfam" id="PF04073"/>
    </source>
</evidence>
<dbReference type="InterPro" id="IPR036754">
    <property type="entry name" value="YbaK/aa-tRNA-synt-asso_dom_sf"/>
</dbReference>
<comment type="caution">
    <text evidence="6">The sequence shown here is derived from an EMBL/GenBank/DDBJ whole genome shotgun (WGS) entry which is preliminary data.</text>
</comment>
<reference evidence="6" key="1">
    <citation type="journal article" date="2021" name="PeerJ">
        <title>Extensive microbial diversity within the chicken gut microbiome revealed by metagenomics and culture.</title>
        <authorList>
            <person name="Gilroy R."/>
            <person name="Ravi A."/>
            <person name="Getino M."/>
            <person name="Pursley I."/>
            <person name="Horton D.L."/>
            <person name="Alikhan N.F."/>
            <person name="Baker D."/>
            <person name="Gharbi K."/>
            <person name="Hall N."/>
            <person name="Watson M."/>
            <person name="Adriaenssens E.M."/>
            <person name="Foster-Nyarko E."/>
            <person name="Jarju S."/>
            <person name="Secka A."/>
            <person name="Antonio M."/>
            <person name="Oren A."/>
            <person name="Chaudhuri R.R."/>
            <person name="La Ragione R."/>
            <person name="Hildebrand F."/>
            <person name="Pallen M.J."/>
        </authorList>
    </citation>
    <scope>NUCLEOTIDE SEQUENCE</scope>
    <source>
        <strain evidence="6">CHK183-1962</strain>
    </source>
</reference>
<comment type="similarity">
    <text evidence="1 4">Belongs to the prolyl-tRNA editing family. YbaK/EbsC subfamily.</text>
</comment>
<dbReference type="CDD" id="cd00002">
    <property type="entry name" value="YbaK_deacylase"/>
    <property type="match status" value="1"/>
</dbReference>
<dbReference type="PIRSF" id="PIRSF006181">
    <property type="entry name" value="EbsC_YbaK"/>
    <property type="match status" value="1"/>
</dbReference>
<evidence type="ECO:0000313" key="7">
    <source>
        <dbReference type="Proteomes" id="UP000886890"/>
    </source>
</evidence>
<dbReference type="Gene3D" id="3.90.960.10">
    <property type="entry name" value="YbaK/aminoacyl-tRNA synthetase-associated domain"/>
    <property type="match status" value="1"/>
</dbReference>
<dbReference type="PANTHER" id="PTHR30411:SF0">
    <property type="entry name" value="CYS-TRNA(PRO)_CYS-TRNA(CYS) DEACYLASE YBAK"/>
    <property type="match status" value="1"/>
</dbReference>
<dbReference type="InterPro" id="IPR007214">
    <property type="entry name" value="YbaK/aa-tRNA-synth-assoc-dom"/>
</dbReference>
<sequence length="162" mass="17997">MSREKEIKTNAMRILERQKIPYQVLQYECEEFIDGMHSAELTGAPVDQSFKTLVAKGKSGQYYVFVLPIAKEVDLKKAARAVGEKSVEMIHVKDITAVTGYVRGGCSPIGMKKQFPTVVEQSAEQYDQIYVSGGRIGTTLILSPGDLLRVSRAKYGDFAVEE</sequence>
<dbReference type="EC" id="4.2.-.-" evidence="4"/>
<dbReference type="InterPro" id="IPR004369">
    <property type="entry name" value="Prolyl-tRNA_editing_YbaK/EbsC"/>
</dbReference>
<dbReference type="NCBIfam" id="TIGR00011">
    <property type="entry name" value="YbaK_EbsC"/>
    <property type="match status" value="1"/>
</dbReference>
<protein>
    <recommendedName>
        <fullName evidence="4">Cys-tRNA(Pro)/Cys-tRNA(Cys) deacylase</fullName>
        <ecNumber evidence="4">4.2.-.-</ecNumber>
    </recommendedName>
</protein>
<gene>
    <name evidence="6" type="primary">ybaK</name>
    <name evidence="6" type="ORF">H9734_08880</name>
</gene>
<keyword evidence="3 4" id="KW-0456">Lyase</keyword>
<dbReference type="SUPFAM" id="SSF55826">
    <property type="entry name" value="YbaK/ProRS associated domain"/>
    <property type="match status" value="1"/>
</dbReference>
<dbReference type="Pfam" id="PF04073">
    <property type="entry name" value="tRNA_edit"/>
    <property type="match status" value="1"/>
</dbReference>
<evidence type="ECO:0000256" key="3">
    <source>
        <dbReference type="ARBA" id="ARBA00023239"/>
    </source>
</evidence>
<dbReference type="GO" id="GO:0016829">
    <property type="term" value="F:lyase activity"/>
    <property type="evidence" value="ECO:0007669"/>
    <property type="project" value="UniProtKB-KW"/>
</dbReference>
<reference evidence="6" key="2">
    <citation type="submission" date="2021-04" db="EMBL/GenBank/DDBJ databases">
        <authorList>
            <person name="Gilroy R."/>
        </authorList>
    </citation>
    <scope>NUCLEOTIDE SEQUENCE</scope>
    <source>
        <strain evidence="6">CHK183-1962</strain>
    </source>
</reference>
<accession>A0A9D1XGQ2</accession>
<name>A0A9D1XGQ2_9FIRM</name>
<evidence type="ECO:0000256" key="2">
    <source>
        <dbReference type="ARBA" id="ARBA00022917"/>
    </source>
</evidence>
<dbReference type="GO" id="GO:0002161">
    <property type="term" value="F:aminoacyl-tRNA deacylase activity"/>
    <property type="evidence" value="ECO:0007669"/>
    <property type="project" value="InterPro"/>
</dbReference>
<dbReference type="PANTHER" id="PTHR30411">
    <property type="entry name" value="CYTOPLASMIC PROTEIN"/>
    <property type="match status" value="1"/>
</dbReference>
<dbReference type="AlphaFoldDB" id="A0A9D1XGQ2"/>
<evidence type="ECO:0000256" key="1">
    <source>
        <dbReference type="ARBA" id="ARBA00009798"/>
    </source>
</evidence>
<organism evidence="6 7">
    <name type="scientific">Candidatus Fusicatenibacter merdavium</name>
    <dbReference type="NCBI Taxonomy" id="2838600"/>
    <lineage>
        <taxon>Bacteria</taxon>
        <taxon>Bacillati</taxon>
        <taxon>Bacillota</taxon>
        <taxon>Clostridia</taxon>
        <taxon>Lachnospirales</taxon>
        <taxon>Lachnospiraceae</taxon>
        <taxon>Fusicatenibacter</taxon>
    </lineage>
</organism>
<evidence type="ECO:0000313" key="6">
    <source>
        <dbReference type="EMBL" id="HIX77690.1"/>
    </source>
</evidence>
<dbReference type="Proteomes" id="UP000886890">
    <property type="component" value="Unassembled WGS sequence"/>
</dbReference>
<keyword evidence="2 4" id="KW-0648">Protein biosynthesis</keyword>
<dbReference type="GO" id="GO:0006412">
    <property type="term" value="P:translation"/>
    <property type="evidence" value="ECO:0007669"/>
    <property type="project" value="UniProtKB-KW"/>
</dbReference>